<keyword evidence="1" id="KW-0479">Metal-binding</keyword>
<dbReference type="SMART" id="SM00184">
    <property type="entry name" value="RING"/>
    <property type="match status" value="1"/>
</dbReference>
<feature type="region of interest" description="Disordered" evidence="2">
    <location>
        <begin position="78"/>
        <end position="105"/>
    </location>
</feature>
<keyword evidence="5" id="KW-1185">Reference proteome</keyword>
<keyword evidence="1" id="KW-0862">Zinc</keyword>
<dbReference type="PANTHER" id="PTHR31150">
    <property type="entry name" value="EXPRESSED PROTEIN"/>
    <property type="match status" value="1"/>
</dbReference>
<dbReference type="SUPFAM" id="SSF57850">
    <property type="entry name" value="RING/U-box"/>
    <property type="match status" value="1"/>
</dbReference>
<dbReference type="PROSITE" id="PS51257">
    <property type="entry name" value="PROKAR_LIPOPROTEIN"/>
    <property type="match status" value="1"/>
</dbReference>
<dbReference type="GO" id="GO:0008270">
    <property type="term" value="F:zinc ion binding"/>
    <property type="evidence" value="ECO:0007669"/>
    <property type="project" value="UniProtKB-KW"/>
</dbReference>
<reference evidence="4 5" key="1">
    <citation type="journal article" date="2023" name="Life. Sci Alliance">
        <title>Evolutionary insights into 3D genome organization and epigenetic landscape of Vigna mungo.</title>
        <authorList>
            <person name="Junaid A."/>
            <person name="Singh B."/>
            <person name="Bhatia S."/>
        </authorList>
    </citation>
    <scope>NUCLEOTIDE SEQUENCE [LARGE SCALE GENOMIC DNA]</scope>
    <source>
        <strain evidence="4">Urdbean</strain>
    </source>
</reference>
<dbReference type="InterPro" id="IPR013083">
    <property type="entry name" value="Znf_RING/FYVE/PHD"/>
</dbReference>
<proteinExistence type="predicted"/>
<name>A0AAQ3S9Y0_VIGMU</name>
<evidence type="ECO:0000259" key="3">
    <source>
        <dbReference type="PROSITE" id="PS50089"/>
    </source>
</evidence>
<dbReference type="InterPro" id="IPR001841">
    <property type="entry name" value="Znf_RING"/>
</dbReference>
<sequence>MQGRLTAVLCMPAVNMGSACCVAAKDQSIPSRTEGESVRRKAVCSPLWNFRWDSWGRVAREIENPSFHTSRGVSRNASMEVKGSLSSERGHFSDGGSTLENSVTPTSLKSPVREYLARNHTTPSSARIALHPLCFPSLKGFLFWRHVLLPDIRMTSALWVKNLIESPEIAECSIPNCSTSPVFSTPTIDLMPNHNYHNLPTSVPSRWTHRSPGYPLSRQISDSRILGLKSPDTSISEGRPSFVLSNCSNDMASGSQCGSSDGWSMRTFSEMVVSSQKERWSFDSEYSGSGRHKMSGTSSRFSYSPSMDVQSCGACSKLLTERTAWGSQKFMGSSDLSVVAVLACGHVYHAECLETMTSEADSCDPACPICMIGEKHLSKLSKKGLRSELETKAKNYRISRNRVVDSYLDGGLDVFDRLKDVVSKMEPSSSRRPSFGKPFSRRRFSLGSKWSRSLWENDSVRKKGFWARYRKD</sequence>
<organism evidence="4 5">
    <name type="scientific">Vigna mungo</name>
    <name type="common">Black gram</name>
    <name type="synonym">Phaseolus mungo</name>
    <dbReference type="NCBI Taxonomy" id="3915"/>
    <lineage>
        <taxon>Eukaryota</taxon>
        <taxon>Viridiplantae</taxon>
        <taxon>Streptophyta</taxon>
        <taxon>Embryophyta</taxon>
        <taxon>Tracheophyta</taxon>
        <taxon>Spermatophyta</taxon>
        <taxon>Magnoliopsida</taxon>
        <taxon>eudicotyledons</taxon>
        <taxon>Gunneridae</taxon>
        <taxon>Pentapetalae</taxon>
        <taxon>rosids</taxon>
        <taxon>fabids</taxon>
        <taxon>Fabales</taxon>
        <taxon>Fabaceae</taxon>
        <taxon>Papilionoideae</taxon>
        <taxon>50 kb inversion clade</taxon>
        <taxon>NPAAA clade</taxon>
        <taxon>indigoferoid/millettioid clade</taxon>
        <taxon>Phaseoleae</taxon>
        <taxon>Vigna</taxon>
    </lineage>
</organism>
<evidence type="ECO:0000313" key="4">
    <source>
        <dbReference type="EMBL" id="WVZ21151.1"/>
    </source>
</evidence>
<dbReference type="PROSITE" id="PS50089">
    <property type="entry name" value="ZF_RING_2"/>
    <property type="match status" value="1"/>
</dbReference>
<evidence type="ECO:0000256" key="1">
    <source>
        <dbReference type="PROSITE-ProRule" id="PRU00175"/>
    </source>
</evidence>
<protein>
    <recommendedName>
        <fullName evidence="3">RING-type domain-containing protein</fullName>
    </recommendedName>
</protein>
<dbReference type="Gene3D" id="3.30.40.10">
    <property type="entry name" value="Zinc/RING finger domain, C3HC4 (zinc finger)"/>
    <property type="match status" value="1"/>
</dbReference>
<feature type="domain" description="RING-type" evidence="3">
    <location>
        <begin position="312"/>
        <end position="370"/>
    </location>
</feature>
<dbReference type="Proteomes" id="UP001374535">
    <property type="component" value="Chromosome 2"/>
</dbReference>
<accession>A0AAQ3S9Y0</accession>
<gene>
    <name evidence="4" type="ORF">V8G54_008473</name>
</gene>
<dbReference type="AlphaFoldDB" id="A0AAQ3S9Y0"/>
<evidence type="ECO:0000313" key="5">
    <source>
        <dbReference type="Proteomes" id="UP001374535"/>
    </source>
</evidence>
<dbReference type="EMBL" id="CP144699">
    <property type="protein sequence ID" value="WVZ21151.1"/>
    <property type="molecule type" value="Genomic_DNA"/>
</dbReference>
<dbReference type="PANTHER" id="PTHR31150:SF32">
    <property type="entry name" value="RING_U-BOX SUPERFAMILY PROTEIN"/>
    <property type="match status" value="1"/>
</dbReference>
<feature type="compositionally biased region" description="Polar residues" evidence="2">
    <location>
        <begin position="95"/>
        <end position="105"/>
    </location>
</feature>
<keyword evidence="1" id="KW-0863">Zinc-finger</keyword>
<evidence type="ECO:0000256" key="2">
    <source>
        <dbReference type="SAM" id="MobiDB-lite"/>
    </source>
</evidence>